<dbReference type="InterPro" id="IPR003439">
    <property type="entry name" value="ABC_transporter-like_ATP-bd"/>
</dbReference>
<accession>A0A5N7MT97</accession>
<comment type="caution">
    <text evidence="7">The sequence shown here is derived from an EMBL/GenBank/DDBJ whole genome shotgun (WGS) entry which is preliminary data.</text>
</comment>
<keyword evidence="5 7" id="KW-0067">ATP-binding</keyword>
<dbReference type="OrthoDB" id="7325173at2"/>
<dbReference type="SMART" id="SM00382">
    <property type="entry name" value="AAA"/>
    <property type="match status" value="1"/>
</dbReference>
<dbReference type="InterPro" id="IPR015855">
    <property type="entry name" value="ABC_transpr_MalK-like"/>
</dbReference>
<dbReference type="InterPro" id="IPR003593">
    <property type="entry name" value="AAA+_ATPase"/>
</dbReference>
<dbReference type="SUPFAM" id="SSF50331">
    <property type="entry name" value="MOP-like"/>
    <property type="match status" value="1"/>
</dbReference>
<dbReference type="PROSITE" id="PS00211">
    <property type="entry name" value="ABC_TRANSPORTER_1"/>
    <property type="match status" value="1"/>
</dbReference>
<dbReference type="PANTHER" id="PTHR43875:SF3">
    <property type="entry name" value="MALTOSE_MALTODEXTRIN IMPORT ATP-BINDING PROTEIN MALK"/>
    <property type="match status" value="1"/>
</dbReference>
<evidence type="ECO:0000256" key="3">
    <source>
        <dbReference type="ARBA" id="ARBA00022448"/>
    </source>
</evidence>
<proteinExistence type="inferred from homology"/>
<evidence type="ECO:0000313" key="8">
    <source>
        <dbReference type="Proteomes" id="UP000403266"/>
    </source>
</evidence>
<evidence type="ECO:0000259" key="6">
    <source>
        <dbReference type="PROSITE" id="PS50893"/>
    </source>
</evidence>
<dbReference type="GO" id="GO:0055052">
    <property type="term" value="C:ATP-binding cassette (ABC) transporter complex, substrate-binding subunit-containing"/>
    <property type="evidence" value="ECO:0007669"/>
    <property type="project" value="TreeGrafter"/>
</dbReference>
<keyword evidence="4" id="KW-0547">Nucleotide-binding</keyword>
<dbReference type="Pfam" id="PF08402">
    <property type="entry name" value="TOBE_2"/>
    <property type="match status" value="1"/>
</dbReference>
<dbReference type="GO" id="GO:0016887">
    <property type="term" value="F:ATP hydrolysis activity"/>
    <property type="evidence" value="ECO:0007669"/>
    <property type="project" value="InterPro"/>
</dbReference>
<comment type="similarity">
    <text evidence="2">Belongs to the ABC transporter superfamily.</text>
</comment>
<dbReference type="InterPro" id="IPR012340">
    <property type="entry name" value="NA-bd_OB-fold"/>
</dbReference>
<dbReference type="GO" id="GO:0015423">
    <property type="term" value="F:ABC-type maltose transporter activity"/>
    <property type="evidence" value="ECO:0007669"/>
    <property type="project" value="TreeGrafter"/>
</dbReference>
<dbReference type="CDD" id="cd03301">
    <property type="entry name" value="ABC_MalK_N"/>
    <property type="match status" value="1"/>
</dbReference>
<comment type="subcellular location">
    <subcellularLocation>
        <location evidence="1">Cell inner membrane</location>
        <topology evidence="1">Peripheral membrane protein</topology>
    </subcellularLocation>
</comment>
<dbReference type="NCBIfam" id="NF008653">
    <property type="entry name" value="PRK11650.1"/>
    <property type="match status" value="1"/>
</dbReference>
<dbReference type="RefSeq" id="WP_152713374.1">
    <property type="nucleotide sequence ID" value="NZ_VOSJ01000107.1"/>
</dbReference>
<name>A0A5N7MT97_9HYPH</name>
<dbReference type="InterPro" id="IPR047641">
    <property type="entry name" value="ABC_transpr_MalK/UgpC-like"/>
</dbReference>
<organism evidence="7 8">
    <name type="scientific">Microvirga tunisiensis</name>
    <dbReference type="NCBI Taxonomy" id="2108360"/>
    <lineage>
        <taxon>Bacteria</taxon>
        <taxon>Pseudomonadati</taxon>
        <taxon>Pseudomonadota</taxon>
        <taxon>Alphaproteobacteria</taxon>
        <taxon>Hyphomicrobiales</taxon>
        <taxon>Methylobacteriaceae</taxon>
        <taxon>Microvirga</taxon>
    </lineage>
</organism>
<dbReference type="Gene3D" id="3.40.50.300">
    <property type="entry name" value="P-loop containing nucleotide triphosphate hydrolases"/>
    <property type="match status" value="1"/>
</dbReference>
<keyword evidence="8" id="KW-1185">Reference proteome</keyword>
<dbReference type="InterPro" id="IPR008995">
    <property type="entry name" value="Mo/tungstate-bd_C_term_dom"/>
</dbReference>
<evidence type="ECO:0000256" key="1">
    <source>
        <dbReference type="ARBA" id="ARBA00004417"/>
    </source>
</evidence>
<dbReference type="PROSITE" id="PS50893">
    <property type="entry name" value="ABC_TRANSPORTER_2"/>
    <property type="match status" value="1"/>
</dbReference>
<dbReference type="GO" id="GO:1990060">
    <property type="term" value="C:maltose transport complex"/>
    <property type="evidence" value="ECO:0007669"/>
    <property type="project" value="TreeGrafter"/>
</dbReference>
<keyword evidence="3" id="KW-0813">Transport</keyword>
<dbReference type="EMBL" id="VOSK01000078">
    <property type="protein sequence ID" value="MPR27236.1"/>
    <property type="molecule type" value="Genomic_DNA"/>
</dbReference>
<dbReference type="Pfam" id="PF00005">
    <property type="entry name" value="ABC_tran"/>
    <property type="match status" value="1"/>
</dbReference>
<evidence type="ECO:0000256" key="2">
    <source>
        <dbReference type="ARBA" id="ARBA00005417"/>
    </source>
</evidence>
<dbReference type="AlphaFoldDB" id="A0A5N7MT97"/>
<reference evidence="7 8" key="1">
    <citation type="journal article" date="2019" name="Syst. Appl. Microbiol.">
        <title>Microvirga tunisiensis sp. nov., a root nodule symbiotic bacterium isolated from Lupinus micranthus and L. luteus grown in Northern Tunisia.</title>
        <authorList>
            <person name="Msaddak A."/>
            <person name="Rejili M."/>
            <person name="Duran D."/>
            <person name="Mars M."/>
            <person name="Palacios J.M."/>
            <person name="Ruiz-Argueso T."/>
            <person name="Rey L."/>
            <person name="Imperial J."/>
        </authorList>
    </citation>
    <scope>NUCLEOTIDE SEQUENCE [LARGE SCALE GENOMIC DNA]</scope>
    <source>
        <strain evidence="7 8">Lmie10</strain>
    </source>
</reference>
<dbReference type="InterPro" id="IPR027417">
    <property type="entry name" value="P-loop_NTPase"/>
</dbReference>
<dbReference type="Gene3D" id="2.40.50.140">
    <property type="entry name" value="Nucleic acid-binding proteins"/>
    <property type="match status" value="1"/>
</dbReference>
<dbReference type="InterPro" id="IPR013611">
    <property type="entry name" value="Transp-assoc_OB_typ2"/>
</dbReference>
<evidence type="ECO:0000256" key="4">
    <source>
        <dbReference type="ARBA" id="ARBA00022741"/>
    </source>
</evidence>
<dbReference type="PANTHER" id="PTHR43875">
    <property type="entry name" value="MALTODEXTRIN IMPORT ATP-BINDING PROTEIN MSMX"/>
    <property type="match status" value="1"/>
</dbReference>
<dbReference type="SUPFAM" id="SSF52540">
    <property type="entry name" value="P-loop containing nucleoside triphosphate hydrolases"/>
    <property type="match status" value="1"/>
</dbReference>
<gene>
    <name evidence="7" type="primary">ugpC</name>
    <name evidence="7" type="ORF">FS320_19000</name>
</gene>
<dbReference type="FunFam" id="3.40.50.300:FF:000042">
    <property type="entry name" value="Maltose/maltodextrin ABC transporter, ATP-binding protein"/>
    <property type="match status" value="1"/>
</dbReference>
<dbReference type="Gene3D" id="2.40.50.100">
    <property type="match status" value="1"/>
</dbReference>
<dbReference type="GO" id="GO:0005524">
    <property type="term" value="F:ATP binding"/>
    <property type="evidence" value="ECO:0007669"/>
    <property type="project" value="UniProtKB-KW"/>
</dbReference>
<dbReference type="Proteomes" id="UP000403266">
    <property type="component" value="Unassembled WGS sequence"/>
</dbReference>
<dbReference type="InterPro" id="IPR017871">
    <property type="entry name" value="ABC_transporter-like_CS"/>
</dbReference>
<evidence type="ECO:0000256" key="5">
    <source>
        <dbReference type="ARBA" id="ARBA00022840"/>
    </source>
</evidence>
<feature type="domain" description="ABC transporter" evidence="6">
    <location>
        <begin position="4"/>
        <end position="234"/>
    </location>
</feature>
<protein>
    <submittedName>
        <fullName evidence="7">sn-glycerol-3-phosphate ABC transporter ATP-binding protein UgpC</fullName>
    </submittedName>
</protein>
<sequence>MAQIRLEQLKKSYGSVDVVHGIDLAIGDGEFLVLVGPSGCGKSTLLRMIAGLEEITSGTLRIGNSVVNDLSPADRNIAMVFQDYALYPHMSVSDNMAFGLKMRNTPADQIKDRVGTAAETLKITPLLDRLPGQLSGGQRQRVAMGRAIVREPEAFLFDEPLSNLDAALRVEMRLEMAKLHRRMRATTVYVTHDQVEAMTLADRIVVMNAGRVEQVGQPLDLYHRPQTLFVARFIGSPIMNTFDLRAEQRHGVLGLRLQTDNIIEVPASSFQNSGDGAPITVGIRPEDLGVCDPDKAWLTGETVVVERLGGQAYAYLDVGGDRLLTVELPRSSEVRPGTVLSVAGQADSLHVFAESGRRLN</sequence>
<evidence type="ECO:0000313" key="7">
    <source>
        <dbReference type="EMBL" id="MPR27236.1"/>
    </source>
</evidence>